<dbReference type="InterPro" id="IPR003838">
    <property type="entry name" value="ABC3_permease_C"/>
</dbReference>
<feature type="transmembrane region" description="Helical" evidence="7">
    <location>
        <begin position="407"/>
        <end position="427"/>
    </location>
</feature>
<evidence type="ECO:0000256" key="1">
    <source>
        <dbReference type="ARBA" id="ARBA00004651"/>
    </source>
</evidence>
<evidence type="ECO:0000259" key="8">
    <source>
        <dbReference type="Pfam" id="PF02687"/>
    </source>
</evidence>
<keyword evidence="5 7" id="KW-0472">Membrane</keyword>
<evidence type="ECO:0000313" key="10">
    <source>
        <dbReference type="EMBL" id="SFO21693.1"/>
    </source>
</evidence>
<dbReference type="PANTHER" id="PTHR30572">
    <property type="entry name" value="MEMBRANE COMPONENT OF TRANSPORTER-RELATED"/>
    <property type="match status" value="1"/>
</dbReference>
<feature type="domain" description="MacB-like periplasmic core" evidence="9">
    <location>
        <begin position="17"/>
        <end position="232"/>
    </location>
</feature>
<dbReference type="AlphaFoldDB" id="A0A1I5FDI7"/>
<feature type="domain" description="ABC3 transporter permease C-terminal" evidence="8">
    <location>
        <begin position="268"/>
        <end position="388"/>
    </location>
</feature>
<evidence type="ECO:0000256" key="3">
    <source>
        <dbReference type="ARBA" id="ARBA00022692"/>
    </source>
</evidence>
<dbReference type="GO" id="GO:0005886">
    <property type="term" value="C:plasma membrane"/>
    <property type="evidence" value="ECO:0007669"/>
    <property type="project" value="UniProtKB-SubCell"/>
</dbReference>
<feature type="transmembrane region" description="Helical" evidence="7">
    <location>
        <begin position="712"/>
        <end position="740"/>
    </location>
</feature>
<dbReference type="InterPro" id="IPR050250">
    <property type="entry name" value="Macrolide_Exporter_MacB"/>
</dbReference>
<dbReference type="Pfam" id="PF02687">
    <property type="entry name" value="FtsX"/>
    <property type="match status" value="2"/>
</dbReference>
<organism evidence="10 11">
    <name type="scientific">Geodermatophilus obscurus</name>
    <dbReference type="NCBI Taxonomy" id="1861"/>
    <lineage>
        <taxon>Bacteria</taxon>
        <taxon>Bacillati</taxon>
        <taxon>Actinomycetota</taxon>
        <taxon>Actinomycetes</taxon>
        <taxon>Geodermatophilales</taxon>
        <taxon>Geodermatophilaceae</taxon>
        <taxon>Geodermatophilus</taxon>
    </lineage>
</organism>
<feature type="transmembrane region" description="Helical" evidence="7">
    <location>
        <begin position="433"/>
        <end position="452"/>
    </location>
</feature>
<comment type="subcellular location">
    <subcellularLocation>
        <location evidence="1">Cell membrane</location>
        <topology evidence="1">Multi-pass membrane protein</topology>
    </subcellularLocation>
</comment>
<keyword evidence="4 7" id="KW-1133">Transmembrane helix</keyword>
<feature type="transmembrane region" description="Helical" evidence="7">
    <location>
        <begin position="356"/>
        <end position="377"/>
    </location>
</feature>
<feature type="transmembrane region" description="Helical" evidence="7">
    <location>
        <begin position="805"/>
        <end position="825"/>
    </location>
</feature>
<feature type="transmembrane region" description="Helical" evidence="7">
    <location>
        <begin position="263"/>
        <end position="288"/>
    </location>
</feature>
<dbReference type="Proteomes" id="UP000183642">
    <property type="component" value="Unassembled WGS sequence"/>
</dbReference>
<feature type="transmembrane region" description="Helical" evidence="7">
    <location>
        <begin position="484"/>
        <end position="505"/>
    </location>
</feature>
<comment type="similarity">
    <text evidence="6">Belongs to the ABC-4 integral membrane protein family.</text>
</comment>
<proteinExistence type="inferred from homology"/>
<evidence type="ECO:0000256" key="5">
    <source>
        <dbReference type="ARBA" id="ARBA00023136"/>
    </source>
</evidence>
<evidence type="ECO:0000256" key="2">
    <source>
        <dbReference type="ARBA" id="ARBA00022475"/>
    </source>
</evidence>
<name>A0A1I5FDI7_9ACTN</name>
<dbReference type="OrthoDB" id="9780560at2"/>
<gene>
    <name evidence="10" type="ORF">SAMN05660359_02114</name>
</gene>
<protein>
    <submittedName>
        <fullName evidence="10">Putative ABC transport system permease protein</fullName>
    </submittedName>
</protein>
<keyword evidence="11" id="KW-1185">Reference proteome</keyword>
<feature type="domain" description="MacB-like periplasmic core" evidence="9">
    <location>
        <begin position="484"/>
        <end position="685"/>
    </location>
</feature>
<keyword evidence="2" id="KW-1003">Cell membrane</keyword>
<feature type="transmembrane region" description="Helical" evidence="7">
    <location>
        <begin position="767"/>
        <end position="793"/>
    </location>
</feature>
<dbReference type="InterPro" id="IPR025857">
    <property type="entry name" value="MacB_PCD"/>
</dbReference>
<feature type="domain" description="ABC3 transporter permease C-terminal" evidence="8">
    <location>
        <begin position="718"/>
        <end position="834"/>
    </location>
</feature>
<dbReference type="GO" id="GO:0022857">
    <property type="term" value="F:transmembrane transporter activity"/>
    <property type="evidence" value="ECO:0007669"/>
    <property type="project" value="TreeGrafter"/>
</dbReference>
<keyword evidence="3 7" id="KW-0812">Transmembrane</keyword>
<feature type="transmembrane region" description="Helical" evidence="7">
    <location>
        <begin position="308"/>
        <end position="336"/>
    </location>
</feature>
<sequence>MWRLALSNALASRSRLALTWLAVALGVAFVTGSLVLTDTSTRLLDDQFRTTAAGVDLTVRGAAAFDAAMGVEVQRDPLPAALADRIGATPGVDRVRAVASGPGQLQVDGRAVEPAGPTVLGTWAEAPFTAYELRAGRAPVADGEVVLDAATATGHGIDLGDTVVVSAATSRQLRVVGLTGVGDGDGLADSTVVLAALPTAQALLDLGTGVTSVDVIAAEGVPVADLRGDLAAALGEQYAVTNAQDAAAASADAAKESIEYLRIVLLALAAAGLVVGAFLIANTFGIVLTQRTRELALLRAAGATGRQVLASVLGEALLVGVTGAAGGTAAGIGAAHALRGLAQSAGLALPDGPLTVTGRTVVVGLAAGTVITLLAALGPARRAARTAPVAAMRASDPAPSAPRRRRLVTGWVALGLGVALLVTAALLRDVAGVAVGAVLLLAGLVVLGPVLAPRLARAVGRPLLGLGVPGQLARESAVRNPRRTAATATALALGLALIVFVTVLGSSVKAIGATSTEAITADLLVQSSRDEMLGGLSPEVADRIAALPEVAAVSSVRYGHWLDAGTTSALTAVDPATLPRVASVEMTAGELAALDGGGIVLATGVAAERGLRVGDTLAMTLPRHGEQRLRVVGLMDDDSARALSTSYVISLDTYAEHFTEDVDATVYIALTDDVDPAEARQTLRAAVADFPNAEILDQAEAAAGRAAAVDQVLGLVTVLLGFAVLIALLGITNTLALSIVERTREIGLLRAVGTTRTQLSWMVRAEAVLVAAVAVVVGLALGLGLAVATLAGLSSDTPVVVRVPVAQLGAIVVAAVLAGLAAGLLPARRAARLDVLSAIATQ</sequence>
<reference evidence="11" key="1">
    <citation type="submission" date="2016-10" db="EMBL/GenBank/DDBJ databases">
        <authorList>
            <person name="Varghese N."/>
            <person name="Submissions S."/>
        </authorList>
    </citation>
    <scope>NUCLEOTIDE SEQUENCE [LARGE SCALE GENOMIC DNA]</scope>
    <source>
        <strain evidence="11">DSM 43161</strain>
    </source>
</reference>
<evidence type="ECO:0000256" key="4">
    <source>
        <dbReference type="ARBA" id="ARBA00022989"/>
    </source>
</evidence>
<accession>A0A1I5FDI7</accession>
<dbReference type="EMBL" id="FOWE01000004">
    <property type="protein sequence ID" value="SFO21693.1"/>
    <property type="molecule type" value="Genomic_DNA"/>
</dbReference>
<dbReference type="PANTHER" id="PTHR30572:SF4">
    <property type="entry name" value="ABC TRANSPORTER PERMEASE YTRF"/>
    <property type="match status" value="1"/>
</dbReference>
<evidence type="ECO:0000256" key="6">
    <source>
        <dbReference type="ARBA" id="ARBA00038076"/>
    </source>
</evidence>
<evidence type="ECO:0000259" key="9">
    <source>
        <dbReference type="Pfam" id="PF12704"/>
    </source>
</evidence>
<evidence type="ECO:0000313" key="11">
    <source>
        <dbReference type="Proteomes" id="UP000183642"/>
    </source>
</evidence>
<dbReference type="RefSeq" id="WP_075013533.1">
    <property type="nucleotide sequence ID" value="NZ_FOWE01000004.1"/>
</dbReference>
<dbReference type="Pfam" id="PF12704">
    <property type="entry name" value="MacB_PCD"/>
    <property type="match status" value="2"/>
</dbReference>
<evidence type="ECO:0000256" key="7">
    <source>
        <dbReference type="SAM" id="Phobius"/>
    </source>
</evidence>